<accession>C5CJ29</accession>
<proteinExistence type="predicted"/>
<feature type="domain" description="Transglutaminase-like" evidence="1">
    <location>
        <begin position="79"/>
        <end position="144"/>
    </location>
</feature>
<protein>
    <submittedName>
        <fullName evidence="2">Transglutaminase domain protein</fullName>
    </submittedName>
</protein>
<organism evidence="2 3">
    <name type="scientific">Kosmotoga olearia (strain ATCC BAA-1733 / DSM 21960 / TBF 19.5.1)</name>
    <dbReference type="NCBI Taxonomy" id="521045"/>
    <lineage>
        <taxon>Bacteria</taxon>
        <taxon>Thermotogati</taxon>
        <taxon>Thermotogota</taxon>
        <taxon>Thermotogae</taxon>
        <taxon>Kosmotogales</taxon>
        <taxon>Kosmotogaceae</taxon>
        <taxon>Kosmotoga</taxon>
    </lineage>
</organism>
<evidence type="ECO:0000259" key="1">
    <source>
        <dbReference type="SMART" id="SM00460"/>
    </source>
</evidence>
<sequence>MLEWNYKEVVSLPEVKMDDLNSSKMMELREKYHLDEVVAGVQSDYEKLKRLMKWVHDRWKHNGNNEPSREDPLTMLEEASTGKNFRCVEYAIVTAAVARSMSFPSRVLGLMRKDVETATSGAGHVAVEVWMDEYEKWVFLDPQWDVIPELDGIPLNVVEFQAAITDNGSRLKLIGSSGTEKGVYLKWIAPYLYYFNYRVDQRFFTEEEKKSGLKIMLIPKEATPPRVFQRRYPIGEYIGISNPKLFYPDMFSQYQKK</sequence>
<dbReference type="Proteomes" id="UP000002382">
    <property type="component" value="Chromosome"/>
</dbReference>
<dbReference type="Gene3D" id="3.10.620.30">
    <property type="match status" value="1"/>
</dbReference>
<dbReference type="InterPro" id="IPR002931">
    <property type="entry name" value="Transglutaminase-like"/>
</dbReference>
<dbReference type="AlphaFoldDB" id="C5CJ29"/>
<dbReference type="KEGG" id="kol:Kole_1248"/>
<dbReference type="InterPro" id="IPR038765">
    <property type="entry name" value="Papain-like_cys_pep_sf"/>
</dbReference>
<reference evidence="2 3" key="2">
    <citation type="journal article" date="2011" name="J. Bacteriol.">
        <title>Genome Sequence of Kosmotoga olearia Strain TBF 19.5.1, a Thermophilic Bacterium with a Wide Growth Temperature Range, Isolated from the Troll B Oil Platform in the North Sea.</title>
        <authorList>
            <person name="Swithers K.S."/>
            <person name="Dipippo J.L."/>
            <person name="Bruce D.C."/>
            <person name="Detter C."/>
            <person name="Tapia R."/>
            <person name="Han S."/>
            <person name="Goodwin L.A."/>
            <person name="Han J."/>
            <person name="Woyke T."/>
            <person name="Pitluck S."/>
            <person name="Pennacchio L."/>
            <person name="Nolan M."/>
            <person name="Mikhailova N."/>
            <person name="Land M.L."/>
            <person name="Nesbo C.L."/>
            <person name="Gogarten J.P."/>
            <person name="Noll K.M."/>
        </authorList>
    </citation>
    <scope>NUCLEOTIDE SEQUENCE [LARGE SCALE GENOMIC DNA]</scope>
    <source>
        <strain evidence="3">ATCC BAA-1733 / DSM 21960 / TBF 19.5.1</strain>
    </source>
</reference>
<dbReference type="OrthoDB" id="5166556at2"/>
<dbReference type="SMART" id="SM00460">
    <property type="entry name" value="TGc"/>
    <property type="match status" value="1"/>
</dbReference>
<dbReference type="HOGENOM" id="CLU_1092817_0_0_0"/>
<dbReference type="PANTHER" id="PTHR33490">
    <property type="entry name" value="BLR5614 PROTEIN-RELATED"/>
    <property type="match status" value="1"/>
</dbReference>
<reference evidence="2 3" key="1">
    <citation type="submission" date="2009-06" db="EMBL/GenBank/DDBJ databases">
        <title>Complete sequence of Thermotogales bacterium TBF 19.5.1.</title>
        <authorList>
            <consortium name="US DOE Joint Genome Institute"/>
            <person name="Lucas S."/>
            <person name="Copeland A."/>
            <person name="Lapidus A."/>
            <person name="Glavina del Rio T."/>
            <person name="Tice H."/>
            <person name="Bruce D."/>
            <person name="Goodwin L."/>
            <person name="Pitluck S."/>
            <person name="Chertkov O."/>
            <person name="Brettin T."/>
            <person name="Detter J.C."/>
            <person name="Han C."/>
            <person name="Schmutz J."/>
            <person name="Larimer F."/>
            <person name="Land M."/>
            <person name="Hauser L."/>
            <person name="Kyrpides N."/>
            <person name="Ovchinnikova G."/>
            <person name="Noll K."/>
        </authorList>
    </citation>
    <scope>NUCLEOTIDE SEQUENCE [LARGE SCALE GENOMIC DNA]</scope>
    <source>
        <strain evidence="3">ATCC BAA-1733 / DSM 21960 / TBF 19.5.1</strain>
    </source>
</reference>
<name>C5CJ29_KOSOT</name>
<keyword evidence="3" id="KW-1185">Reference proteome</keyword>
<dbReference type="STRING" id="521045.Kole_1248"/>
<dbReference type="EMBL" id="CP001634">
    <property type="protein sequence ID" value="ACR79945.1"/>
    <property type="molecule type" value="Genomic_DNA"/>
</dbReference>
<evidence type="ECO:0000313" key="2">
    <source>
        <dbReference type="EMBL" id="ACR79945.1"/>
    </source>
</evidence>
<gene>
    <name evidence="2" type="ordered locus">Kole_1248</name>
</gene>
<dbReference type="RefSeq" id="WP_015868601.1">
    <property type="nucleotide sequence ID" value="NC_012785.1"/>
</dbReference>
<dbReference type="SUPFAM" id="SSF54001">
    <property type="entry name" value="Cysteine proteinases"/>
    <property type="match status" value="1"/>
</dbReference>
<dbReference type="Pfam" id="PF01841">
    <property type="entry name" value="Transglut_core"/>
    <property type="match status" value="1"/>
</dbReference>
<evidence type="ECO:0000313" key="3">
    <source>
        <dbReference type="Proteomes" id="UP000002382"/>
    </source>
</evidence>
<dbReference type="eggNOG" id="COG1305">
    <property type="taxonomic scope" value="Bacteria"/>
</dbReference>